<dbReference type="InterPro" id="IPR007863">
    <property type="entry name" value="Peptidase_M16_C"/>
</dbReference>
<dbReference type="SUPFAM" id="SSF63411">
    <property type="entry name" value="LuxS/MPP-like metallohydrolase"/>
    <property type="match status" value="2"/>
</dbReference>
<dbReference type="Gene3D" id="3.30.830.10">
    <property type="entry name" value="Metalloenzyme, LuxS/M16 peptidase-like"/>
    <property type="match status" value="2"/>
</dbReference>
<dbReference type="KEGG" id="ter:Tery_2774"/>
<dbReference type="RefSeq" id="WP_011612318.1">
    <property type="nucleotide sequence ID" value="NC_008312.1"/>
</dbReference>
<dbReference type="OrthoDB" id="9811314at2"/>
<dbReference type="PANTHER" id="PTHR11851">
    <property type="entry name" value="METALLOPROTEASE"/>
    <property type="match status" value="1"/>
</dbReference>
<proteinExistence type="predicted"/>
<dbReference type="InterPro" id="IPR050361">
    <property type="entry name" value="MPP/UQCRC_Complex"/>
</dbReference>
<dbReference type="HOGENOM" id="CLU_009902_6_1_3"/>
<dbReference type="eggNOG" id="COG0612">
    <property type="taxonomic scope" value="Bacteria"/>
</dbReference>
<sequence length="494" mass="55980">MLSHQKKITRSKLFLIAFLVIVILLYILGRMPAIAITPPKHYTELEFPPLPKLELPEYTRFKLENGIVVYLMEDHELPLIGGRALFRTGSRFEPENQVGLANLTGTVMRTGGTTQHSSEYINQLLEQKAAAVETGIGGTAGSARFSCLTEDLAKVFELFTEVIREPVFTEEKLDLAKQQWQGNIARRNDDPGSIASREFQKLIYGRESPYARTVEYETLNNISQEDLIDFYTKYFHPENMILGIVGDFNTKQMRSLVTEKLGDWQPSRQALKFPLPKVTQAEVGNIFFVEQPQLNQSYIQMGHLGGKLDNPDYTALSVMNSILNGLGGRLLNNIRSRQGLAYSVSAYWSANYDYPGVFVAGGQTRSDATVAFIQSINEEIELIRTQPITQEELKRAKDSALNSFIFNFQDPAQTLSRLMRYEYYDYPQDFIFRYRQELEKITVADVQRVAQKYLQPEKMVTLVVGNKEAIQPPLSTLGDGIEITSIDITIPEPS</sequence>
<organism evidence="3">
    <name type="scientific">Trichodesmium erythraeum (strain IMS101)</name>
    <dbReference type="NCBI Taxonomy" id="203124"/>
    <lineage>
        <taxon>Bacteria</taxon>
        <taxon>Bacillati</taxon>
        <taxon>Cyanobacteriota</taxon>
        <taxon>Cyanophyceae</taxon>
        <taxon>Oscillatoriophycideae</taxon>
        <taxon>Oscillatoriales</taxon>
        <taxon>Microcoleaceae</taxon>
        <taxon>Trichodesmium</taxon>
    </lineage>
</organism>
<dbReference type="InterPro" id="IPR011765">
    <property type="entry name" value="Pept_M16_N"/>
</dbReference>
<reference evidence="3" key="1">
    <citation type="submission" date="2006-06" db="EMBL/GenBank/DDBJ databases">
        <title>Complete sequence of Trichodesmium erythraeum IMS101.</title>
        <authorList>
            <consortium name="US DOE Joint Genome Institute"/>
            <person name="Copeland A."/>
            <person name="Lucas S."/>
            <person name="Lapidus A."/>
            <person name="Barry K."/>
            <person name="Detter J.C."/>
            <person name="Glavina del Rio T."/>
            <person name="Hammon N."/>
            <person name="Israni S."/>
            <person name="Dalin E."/>
            <person name="Tice H."/>
            <person name="Pitluck S."/>
            <person name="Kiss H."/>
            <person name="Munk A.C."/>
            <person name="Brettin T."/>
            <person name="Bruce D."/>
            <person name="Han C."/>
            <person name="Tapia R."/>
            <person name="Gilna P."/>
            <person name="Schmutz J."/>
            <person name="Larimer F."/>
            <person name="Land M."/>
            <person name="Hauser L."/>
            <person name="Kyrpides N."/>
            <person name="Kim E."/>
            <person name="Richardson P."/>
        </authorList>
    </citation>
    <scope>NUCLEOTIDE SEQUENCE [LARGE SCALE GENOMIC DNA]</scope>
    <source>
        <strain evidence="3">IMS101</strain>
    </source>
</reference>
<evidence type="ECO:0000313" key="3">
    <source>
        <dbReference type="EMBL" id="ABG51957.1"/>
    </source>
</evidence>
<dbReference type="PANTHER" id="PTHR11851:SF225">
    <property type="entry name" value="NON-PEPTIDASE HOMOLOG YMXG"/>
    <property type="match status" value="1"/>
</dbReference>
<evidence type="ECO:0000259" key="2">
    <source>
        <dbReference type="Pfam" id="PF05193"/>
    </source>
</evidence>
<name>Q110W7_TRIEI</name>
<dbReference type="InterPro" id="IPR011249">
    <property type="entry name" value="Metalloenz_LuxS/M16"/>
</dbReference>
<gene>
    <name evidence="3" type="ordered locus">Tery_2774</name>
</gene>
<protein>
    <submittedName>
        <fullName evidence="3">Peptidase M16-like</fullName>
    </submittedName>
</protein>
<evidence type="ECO:0000259" key="1">
    <source>
        <dbReference type="Pfam" id="PF00675"/>
    </source>
</evidence>
<dbReference type="EMBL" id="CP000393">
    <property type="protein sequence ID" value="ABG51957.1"/>
    <property type="molecule type" value="Genomic_DNA"/>
</dbReference>
<dbReference type="Pfam" id="PF05193">
    <property type="entry name" value="Peptidase_M16_C"/>
    <property type="match status" value="1"/>
</dbReference>
<dbReference type="Pfam" id="PF00675">
    <property type="entry name" value="Peptidase_M16"/>
    <property type="match status" value="1"/>
</dbReference>
<dbReference type="AlphaFoldDB" id="Q110W7"/>
<dbReference type="STRING" id="203124.Tery_2774"/>
<dbReference type="GO" id="GO:0046872">
    <property type="term" value="F:metal ion binding"/>
    <property type="evidence" value="ECO:0007669"/>
    <property type="project" value="InterPro"/>
</dbReference>
<accession>Q110W7</accession>
<feature type="domain" description="Peptidase M16 C-terminal" evidence="2">
    <location>
        <begin position="221"/>
        <end position="398"/>
    </location>
</feature>
<feature type="domain" description="Peptidase M16 N-terminal" evidence="1">
    <location>
        <begin position="86"/>
        <end position="191"/>
    </location>
</feature>